<dbReference type="OrthoDB" id="5853596at2759"/>
<dbReference type="WBParaSite" id="GPUH_0001336001-mRNA-1">
    <property type="protein sequence ID" value="GPUH_0001336001-mRNA-1"/>
    <property type="gene ID" value="GPUH_0001336001"/>
</dbReference>
<evidence type="ECO:0000313" key="1">
    <source>
        <dbReference type="EMBL" id="VDN22097.1"/>
    </source>
</evidence>
<reference evidence="3" key="1">
    <citation type="submission" date="2016-06" db="UniProtKB">
        <authorList>
            <consortium name="WormBaseParasite"/>
        </authorList>
    </citation>
    <scope>IDENTIFICATION</scope>
</reference>
<evidence type="ECO:0000313" key="3">
    <source>
        <dbReference type="WBParaSite" id="GPUH_0001336001-mRNA-1"/>
    </source>
</evidence>
<proteinExistence type="predicted"/>
<protein>
    <submittedName>
        <fullName evidence="3">MCM_N domain-containing protein</fullName>
    </submittedName>
</protein>
<dbReference type="Proteomes" id="UP000271098">
    <property type="component" value="Unassembled WGS sequence"/>
</dbReference>
<organism evidence="3">
    <name type="scientific">Gongylonema pulchrum</name>
    <dbReference type="NCBI Taxonomy" id="637853"/>
    <lineage>
        <taxon>Eukaryota</taxon>
        <taxon>Metazoa</taxon>
        <taxon>Ecdysozoa</taxon>
        <taxon>Nematoda</taxon>
        <taxon>Chromadorea</taxon>
        <taxon>Rhabditida</taxon>
        <taxon>Spirurina</taxon>
        <taxon>Spiruromorpha</taxon>
        <taxon>Spiruroidea</taxon>
        <taxon>Gongylonematidae</taxon>
        <taxon>Gongylonema</taxon>
    </lineage>
</organism>
<name>A0A183DXA4_9BILA</name>
<reference evidence="1 2" key="2">
    <citation type="submission" date="2018-11" db="EMBL/GenBank/DDBJ databases">
        <authorList>
            <consortium name="Pathogen Informatics"/>
        </authorList>
    </citation>
    <scope>NUCLEOTIDE SEQUENCE [LARGE SCALE GENOMIC DNA]</scope>
</reference>
<gene>
    <name evidence="1" type="ORF">GPUH_LOCUS13343</name>
</gene>
<evidence type="ECO:0000313" key="2">
    <source>
        <dbReference type="Proteomes" id="UP000271098"/>
    </source>
</evidence>
<accession>A0A183DXA4</accession>
<sequence length="84" mass="9907">MTSFDNPGLFYQQRFFATGDEDGPPDEGRELIIEHKQTVDLFREFLREYNHYVEVSLDDLKGFNEEIANKMQQYPTRILAAVNF</sequence>
<dbReference type="AlphaFoldDB" id="A0A183DXA4"/>
<keyword evidence="2" id="KW-1185">Reference proteome</keyword>
<dbReference type="EMBL" id="UYRT01080130">
    <property type="protein sequence ID" value="VDN22097.1"/>
    <property type="molecule type" value="Genomic_DNA"/>
</dbReference>